<organism evidence="1 2">
    <name type="scientific">Globodera pallida</name>
    <name type="common">Potato cyst nematode worm</name>
    <name type="synonym">Heterodera pallida</name>
    <dbReference type="NCBI Taxonomy" id="36090"/>
    <lineage>
        <taxon>Eukaryota</taxon>
        <taxon>Metazoa</taxon>
        <taxon>Ecdysozoa</taxon>
        <taxon>Nematoda</taxon>
        <taxon>Chromadorea</taxon>
        <taxon>Rhabditida</taxon>
        <taxon>Tylenchina</taxon>
        <taxon>Tylenchomorpha</taxon>
        <taxon>Tylenchoidea</taxon>
        <taxon>Heteroderidae</taxon>
        <taxon>Heteroderinae</taxon>
        <taxon>Globodera</taxon>
    </lineage>
</organism>
<dbReference type="AlphaFoldDB" id="A0A183C3W1"/>
<protein>
    <submittedName>
        <fullName evidence="2">HECT domain-containing protein</fullName>
    </submittedName>
</protein>
<dbReference type="Proteomes" id="UP000050741">
    <property type="component" value="Unassembled WGS sequence"/>
</dbReference>
<reference evidence="1" key="1">
    <citation type="submission" date="2013-12" db="EMBL/GenBank/DDBJ databases">
        <authorList>
            <person name="Aslett M."/>
        </authorList>
    </citation>
    <scope>NUCLEOTIDE SEQUENCE [LARGE SCALE GENOMIC DNA]</scope>
    <source>
        <strain evidence="1">Lindley</strain>
    </source>
</reference>
<reference evidence="2" key="3">
    <citation type="submission" date="2016-06" db="UniProtKB">
        <authorList>
            <consortium name="WormBaseParasite"/>
        </authorList>
    </citation>
    <scope>IDENTIFICATION</scope>
</reference>
<evidence type="ECO:0000313" key="1">
    <source>
        <dbReference type="Proteomes" id="UP000050741"/>
    </source>
</evidence>
<reference evidence="1" key="2">
    <citation type="submission" date="2014-05" db="EMBL/GenBank/DDBJ databases">
        <title>The genome and life-stage specific transcriptomes of Globodera pallida elucidate key aspects of plant parasitism by a cyst nematode.</title>
        <authorList>
            <person name="Cotton J.A."/>
            <person name="Lilley C.J."/>
            <person name="Jones L.M."/>
            <person name="Kikuchi T."/>
            <person name="Reid A.J."/>
            <person name="Thorpe P."/>
            <person name="Tsai I.J."/>
            <person name="Beasley H."/>
            <person name="Blok V."/>
            <person name="Cock P.J.A."/>
            <person name="Van den Akker S.E."/>
            <person name="Holroyd N."/>
            <person name="Hunt M."/>
            <person name="Mantelin S."/>
            <person name="Naghra H."/>
            <person name="Pain A."/>
            <person name="Palomares-Rius J.E."/>
            <person name="Zarowiecki M."/>
            <person name="Berriman M."/>
            <person name="Jones J.T."/>
            <person name="Urwin P.E."/>
        </authorList>
    </citation>
    <scope>NUCLEOTIDE SEQUENCE [LARGE SCALE GENOMIC DNA]</scope>
    <source>
        <strain evidence="1">Lindley</strain>
    </source>
</reference>
<name>A0A183C3W1_GLOPA</name>
<accession>A0A183C3W1</accession>
<proteinExistence type="predicted"/>
<keyword evidence="1" id="KW-1185">Reference proteome</keyword>
<dbReference type="WBParaSite" id="GPLIN_000755500">
    <property type="protein sequence ID" value="GPLIN_000755500"/>
    <property type="gene ID" value="GPLIN_000755500"/>
</dbReference>
<sequence>MMPLLSFGRATRKEFAFFLGMLSIWYGRKAPTVAPFVIPQRDDDLLQYSNTIYYVGELIQDEEEIRDAVKMFRLGVVQQGDFEHIAAHFDHFFPLVRTAADGGSAGTFDARLRVELAELLIHGTPSGFQAILQ</sequence>
<evidence type="ECO:0000313" key="2">
    <source>
        <dbReference type="WBParaSite" id="GPLIN_000755500"/>
    </source>
</evidence>